<dbReference type="GO" id="GO:0032259">
    <property type="term" value="P:methylation"/>
    <property type="evidence" value="ECO:0007669"/>
    <property type="project" value="UniProtKB-KW"/>
</dbReference>
<accession>A0ABY4CWP2</accession>
<proteinExistence type="predicted"/>
<keyword evidence="3" id="KW-1185">Reference proteome</keyword>
<dbReference type="GO" id="GO:0008168">
    <property type="term" value="F:methyltransferase activity"/>
    <property type="evidence" value="ECO:0007669"/>
    <property type="project" value="UniProtKB-KW"/>
</dbReference>
<dbReference type="SUPFAM" id="SSF53335">
    <property type="entry name" value="S-adenosyl-L-methionine-dependent methyltransferases"/>
    <property type="match status" value="1"/>
</dbReference>
<dbReference type="Pfam" id="PF08241">
    <property type="entry name" value="Methyltransf_11"/>
    <property type="match status" value="1"/>
</dbReference>
<keyword evidence="2" id="KW-0808">Transferase</keyword>
<reference evidence="2 3" key="1">
    <citation type="submission" date="2022-03" db="EMBL/GenBank/DDBJ databases">
        <title>Hymenobactersp. isolated from the air.</title>
        <authorList>
            <person name="Won M."/>
            <person name="Kwon S.-W."/>
        </authorList>
    </citation>
    <scope>NUCLEOTIDE SEQUENCE [LARGE SCALE GENOMIC DNA]</scope>
    <source>
        <strain evidence="2 3">KACC 21982</strain>
    </source>
</reference>
<dbReference type="InterPro" id="IPR013216">
    <property type="entry name" value="Methyltransf_11"/>
</dbReference>
<evidence type="ECO:0000313" key="2">
    <source>
        <dbReference type="EMBL" id="UOG74691.1"/>
    </source>
</evidence>
<dbReference type="EMBL" id="CP094669">
    <property type="protein sequence ID" value="UOG74691.1"/>
    <property type="molecule type" value="Genomic_DNA"/>
</dbReference>
<keyword evidence="2" id="KW-0489">Methyltransferase</keyword>
<protein>
    <submittedName>
        <fullName evidence="2">Class I SAM-dependent methyltransferase</fullName>
    </submittedName>
</protein>
<dbReference type="Proteomes" id="UP000831113">
    <property type="component" value="Chromosome"/>
</dbReference>
<evidence type="ECO:0000259" key="1">
    <source>
        <dbReference type="Pfam" id="PF08241"/>
    </source>
</evidence>
<dbReference type="RefSeq" id="WP_243798232.1">
    <property type="nucleotide sequence ID" value="NZ_CP094669.1"/>
</dbReference>
<name>A0ABY4CWP2_9BACT</name>
<gene>
    <name evidence="2" type="ORF">MTX78_21555</name>
</gene>
<dbReference type="InterPro" id="IPR029063">
    <property type="entry name" value="SAM-dependent_MTases_sf"/>
</dbReference>
<sequence length="248" mass="28473">MDLAYEQKYHQLEEQHWWFAGRRDAIRKLIHRMQVPLQADILEIGCSAGPLQQILHTDGYTSLTGIDISENAIALAKQRGVPNVSVMDGAKLDFADASFDFVLASDVLEHIEDEELAVREWTRVLRPGGRMLVFVPAFQMLWTHHDEVNHHYRRYTAAHLRRVLQQADLEVERSSYWNSTLFFPASVVRLAKRVYSRPVSDTADTGDLQQFPGWLNSLFSRLLKTENTFLKYGSFPVGVSVFALGRKR</sequence>
<dbReference type="PANTHER" id="PTHR43861">
    <property type="entry name" value="TRANS-ACONITATE 2-METHYLTRANSFERASE-RELATED"/>
    <property type="match status" value="1"/>
</dbReference>
<dbReference type="CDD" id="cd02440">
    <property type="entry name" value="AdoMet_MTases"/>
    <property type="match status" value="1"/>
</dbReference>
<organism evidence="2 3">
    <name type="scientific">Hymenobacter tibetensis</name>
    <dbReference type="NCBI Taxonomy" id="497967"/>
    <lineage>
        <taxon>Bacteria</taxon>
        <taxon>Pseudomonadati</taxon>
        <taxon>Bacteroidota</taxon>
        <taxon>Cytophagia</taxon>
        <taxon>Cytophagales</taxon>
        <taxon>Hymenobacteraceae</taxon>
        <taxon>Hymenobacter</taxon>
    </lineage>
</organism>
<evidence type="ECO:0000313" key="3">
    <source>
        <dbReference type="Proteomes" id="UP000831113"/>
    </source>
</evidence>
<feature type="domain" description="Methyltransferase type 11" evidence="1">
    <location>
        <begin position="42"/>
        <end position="132"/>
    </location>
</feature>
<dbReference type="Gene3D" id="3.40.50.150">
    <property type="entry name" value="Vaccinia Virus protein VP39"/>
    <property type="match status" value="1"/>
</dbReference>